<keyword evidence="5" id="KW-1185">Reference proteome</keyword>
<dbReference type="Pfam" id="PF00990">
    <property type="entry name" value="GGDEF"/>
    <property type="match status" value="1"/>
</dbReference>
<dbReference type="Proteomes" id="UP000215545">
    <property type="component" value="Unassembled WGS sequence"/>
</dbReference>
<dbReference type="InterPro" id="IPR035965">
    <property type="entry name" value="PAS-like_dom_sf"/>
</dbReference>
<dbReference type="Pfam" id="PF08448">
    <property type="entry name" value="PAS_4"/>
    <property type="match status" value="2"/>
</dbReference>
<dbReference type="PROSITE" id="PS50887">
    <property type="entry name" value="GGDEF"/>
    <property type="match status" value="1"/>
</dbReference>
<dbReference type="InterPro" id="IPR001633">
    <property type="entry name" value="EAL_dom"/>
</dbReference>
<feature type="domain" description="GGDEF" evidence="3">
    <location>
        <begin position="264"/>
        <end position="399"/>
    </location>
</feature>
<evidence type="ECO:0000313" key="5">
    <source>
        <dbReference type="Proteomes" id="UP000215545"/>
    </source>
</evidence>
<dbReference type="Gene3D" id="3.20.20.450">
    <property type="entry name" value="EAL domain"/>
    <property type="match status" value="1"/>
</dbReference>
<dbReference type="CDD" id="cd01949">
    <property type="entry name" value="GGDEF"/>
    <property type="match status" value="1"/>
</dbReference>
<dbReference type="SUPFAM" id="SSF55073">
    <property type="entry name" value="Nucleotide cyclase"/>
    <property type="match status" value="1"/>
</dbReference>
<dbReference type="InterPro" id="IPR000014">
    <property type="entry name" value="PAS"/>
</dbReference>
<dbReference type="SUPFAM" id="SSF55785">
    <property type="entry name" value="PYP-like sensor domain (PAS domain)"/>
    <property type="match status" value="2"/>
</dbReference>
<dbReference type="PROSITE" id="PS50883">
    <property type="entry name" value="EAL"/>
    <property type="match status" value="1"/>
</dbReference>
<evidence type="ECO:0000313" key="4">
    <source>
        <dbReference type="EMBL" id="OXS74543.1"/>
    </source>
</evidence>
<dbReference type="PROSITE" id="PS50112">
    <property type="entry name" value="PAS"/>
    <property type="match status" value="1"/>
</dbReference>
<dbReference type="Pfam" id="PF00563">
    <property type="entry name" value="EAL"/>
    <property type="match status" value="1"/>
</dbReference>
<accession>A0ABX4E517</accession>
<dbReference type="CDD" id="cd00130">
    <property type="entry name" value="PAS"/>
    <property type="match status" value="1"/>
</dbReference>
<organism evidence="4 5">
    <name type="scientific">Domibacillus enclensis</name>
    <dbReference type="NCBI Taxonomy" id="1017273"/>
    <lineage>
        <taxon>Bacteria</taxon>
        <taxon>Bacillati</taxon>
        <taxon>Bacillota</taxon>
        <taxon>Bacilli</taxon>
        <taxon>Bacillales</taxon>
        <taxon>Bacillaceae</taxon>
        <taxon>Domibacillus</taxon>
    </lineage>
</organism>
<dbReference type="InterPro" id="IPR043128">
    <property type="entry name" value="Rev_trsase/Diguanyl_cyclase"/>
</dbReference>
<evidence type="ECO:0000259" key="3">
    <source>
        <dbReference type="PROSITE" id="PS50887"/>
    </source>
</evidence>
<dbReference type="SMART" id="SM00052">
    <property type="entry name" value="EAL"/>
    <property type="match status" value="1"/>
</dbReference>
<dbReference type="InterPro" id="IPR052155">
    <property type="entry name" value="Biofilm_reg_signaling"/>
</dbReference>
<dbReference type="PANTHER" id="PTHR44757:SF2">
    <property type="entry name" value="BIOFILM ARCHITECTURE MAINTENANCE PROTEIN MBAA"/>
    <property type="match status" value="1"/>
</dbReference>
<evidence type="ECO:0000259" key="1">
    <source>
        <dbReference type="PROSITE" id="PS50112"/>
    </source>
</evidence>
<dbReference type="Gene3D" id="3.30.450.20">
    <property type="entry name" value="PAS domain"/>
    <property type="match status" value="2"/>
</dbReference>
<reference evidence="5" key="1">
    <citation type="submission" date="2017-03" db="EMBL/GenBank/DDBJ databases">
        <title>Bacillus sp. V-88(T) DSM27956, whole genome shotgun sequencing project.</title>
        <authorList>
            <person name="Dastager S.G."/>
            <person name="Neurgaonkar P.S."/>
            <person name="Dharne M.S."/>
        </authorList>
    </citation>
    <scope>NUCLEOTIDE SEQUENCE [LARGE SCALE GENOMIC DNA]</scope>
    <source>
        <strain evidence="5">DSM 25145</strain>
    </source>
</reference>
<dbReference type="NCBIfam" id="TIGR00254">
    <property type="entry name" value="GGDEF"/>
    <property type="match status" value="1"/>
</dbReference>
<protein>
    <submittedName>
        <fullName evidence="4">GGDEF domain-containing protein</fullName>
    </submittedName>
</protein>
<dbReference type="SMART" id="SM00091">
    <property type="entry name" value="PAS"/>
    <property type="match status" value="1"/>
</dbReference>
<dbReference type="InterPro" id="IPR035919">
    <property type="entry name" value="EAL_sf"/>
</dbReference>
<dbReference type="CDD" id="cd01948">
    <property type="entry name" value="EAL"/>
    <property type="match status" value="1"/>
</dbReference>
<dbReference type="InterPro" id="IPR013656">
    <property type="entry name" value="PAS_4"/>
</dbReference>
<dbReference type="SMART" id="SM00267">
    <property type="entry name" value="GGDEF"/>
    <property type="match status" value="1"/>
</dbReference>
<evidence type="ECO:0000259" key="2">
    <source>
        <dbReference type="PROSITE" id="PS50883"/>
    </source>
</evidence>
<sequence>MDLLESQIAVIDQDGVIVAVNRAWTSFTASNDGDMVTSGLGVNYLTVLEEAGEDLVSRQIRDILQGKASQSAYSYPCHSPEEERWFCMKAVPVKKDDVLYGALIIHENITETELYKQETTEVLESMTDAFLSINEQLFITYINSGAAQLIQRKKENVIGRHVLDVFPEAVETEFFSHYENVFKTKKAARFEAYYPALSTWFESSVYPQKNGGLTVYFKDIRDRKKAESQLRRAAYFDELTNLPNRRFFIKHLHHMIEAKQQKGEGCAVLFMDLDGFKNINDTLGHDTGDVLLQEIAVRLRDKAGPDHFVSRLGGDEFLIIFSGASNDEEVLAFTDLLLSIVKEPILIDQNAPLYITASVGISLYPVDGDTPDELMRKADMAMYQSKKLKGNQAVLFHDELHQHLERRLYIEENLKNAAENDEIFFMYQPQVNARTGKIIGFEVLSRWKSAKFGWISPVEFIHIAEESGHIADLTRKMMKESFAFFQKLRTDCGFSGFLSINLSSKLLTDPGFAEEVRTLYEQMNWPKETLEIEITESVPLFSSEHVFDNLEDFRKQGICVAVDDFGTGYSALSYLHDFPLDKIKVDKQFVDQIDKSSRGEALLSSILHLANSLDLLVIAEGVETKRQLDWLVSRDCFRIQGYYYYRPLGEKEVTALFEKTETF</sequence>
<comment type="caution">
    <text evidence="4">The sequence shown here is derived from an EMBL/GenBank/DDBJ whole genome shotgun (WGS) entry which is preliminary data.</text>
</comment>
<dbReference type="Gene3D" id="3.30.70.270">
    <property type="match status" value="1"/>
</dbReference>
<proteinExistence type="predicted"/>
<feature type="domain" description="PAS" evidence="1">
    <location>
        <begin position="115"/>
        <end position="185"/>
    </location>
</feature>
<dbReference type="EMBL" id="MWSK01000010">
    <property type="protein sequence ID" value="OXS74543.1"/>
    <property type="molecule type" value="Genomic_DNA"/>
</dbReference>
<dbReference type="PANTHER" id="PTHR44757">
    <property type="entry name" value="DIGUANYLATE CYCLASE DGCP"/>
    <property type="match status" value="1"/>
</dbReference>
<name>A0ABX4E517_9BACI</name>
<dbReference type="InterPro" id="IPR029787">
    <property type="entry name" value="Nucleotide_cyclase"/>
</dbReference>
<dbReference type="InterPro" id="IPR000160">
    <property type="entry name" value="GGDEF_dom"/>
</dbReference>
<dbReference type="SUPFAM" id="SSF141868">
    <property type="entry name" value="EAL domain-like"/>
    <property type="match status" value="1"/>
</dbReference>
<feature type="domain" description="EAL" evidence="2">
    <location>
        <begin position="407"/>
        <end position="661"/>
    </location>
</feature>
<gene>
    <name evidence="4" type="ORF">B1B05_16775</name>
</gene>